<keyword evidence="3" id="KW-1185">Reference proteome</keyword>
<sequence length="77" mass="8288">GCAARQASGGGGRPEPACREPSRWRRGRLQGVRCEQHAAAAWRCEQQAVVGSYSSCPTAGWSTRRGCCSYSISCLVR</sequence>
<evidence type="ECO:0000256" key="1">
    <source>
        <dbReference type="SAM" id="MobiDB-lite"/>
    </source>
</evidence>
<evidence type="ECO:0000313" key="3">
    <source>
        <dbReference type="Proteomes" id="UP000059680"/>
    </source>
</evidence>
<reference evidence="2 3" key="2">
    <citation type="journal article" date="2013" name="Plant Cell Physiol.">
        <title>Rice Annotation Project Database (RAP-DB): an integrative and interactive database for rice genomics.</title>
        <authorList>
            <person name="Sakai H."/>
            <person name="Lee S.S."/>
            <person name="Tanaka T."/>
            <person name="Numa H."/>
            <person name="Kim J."/>
            <person name="Kawahara Y."/>
            <person name="Wakimoto H."/>
            <person name="Yang C.C."/>
            <person name="Iwamoto M."/>
            <person name="Abe T."/>
            <person name="Yamada Y."/>
            <person name="Muto A."/>
            <person name="Inokuchi H."/>
            <person name="Ikemura T."/>
            <person name="Matsumoto T."/>
            <person name="Sasaki T."/>
            <person name="Itoh T."/>
        </authorList>
    </citation>
    <scope>NUCLEOTIDE SEQUENCE [LARGE SCALE GENOMIC DNA]</scope>
    <source>
        <strain evidence="3">cv. Nipponbare</strain>
    </source>
</reference>
<protein>
    <submittedName>
        <fullName evidence="2">Os09g0100750 protein</fullName>
    </submittedName>
</protein>
<name>A0A0P0XIQ8_ORYSJ</name>
<dbReference type="Proteomes" id="UP000059680">
    <property type="component" value="Chromosome 9"/>
</dbReference>
<dbReference type="InParanoid" id="A0A0P0XIQ8"/>
<dbReference type="AlphaFoldDB" id="A0A0P0XIQ8"/>
<feature type="non-terminal residue" evidence="2">
    <location>
        <position position="1"/>
    </location>
</feature>
<evidence type="ECO:0000313" key="2">
    <source>
        <dbReference type="EMBL" id="BAT06768.1"/>
    </source>
</evidence>
<gene>
    <name evidence="2" type="ordered locus">Os09g0100750</name>
    <name evidence="2" type="ORF">OSNPB_090100750</name>
</gene>
<organism evidence="2 3">
    <name type="scientific">Oryza sativa subsp. japonica</name>
    <name type="common">Rice</name>
    <dbReference type="NCBI Taxonomy" id="39947"/>
    <lineage>
        <taxon>Eukaryota</taxon>
        <taxon>Viridiplantae</taxon>
        <taxon>Streptophyta</taxon>
        <taxon>Embryophyta</taxon>
        <taxon>Tracheophyta</taxon>
        <taxon>Spermatophyta</taxon>
        <taxon>Magnoliopsida</taxon>
        <taxon>Liliopsida</taxon>
        <taxon>Poales</taxon>
        <taxon>Poaceae</taxon>
        <taxon>BOP clade</taxon>
        <taxon>Oryzoideae</taxon>
        <taxon>Oryzeae</taxon>
        <taxon>Oryzinae</taxon>
        <taxon>Oryza</taxon>
        <taxon>Oryza sativa</taxon>
    </lineage>
</organism>
<dbReference type="Gramene" id="Os09t0100750-01">
    <property type="protein sequence ID" value="Os09t0100750-01"/>
    <property type="gene ID" value="Os09g0100750"/>
</dbReference>
<feature type="region of interest" description="Disordered" evidence="1">
    <location>
        <begin position="1"/>
        <end position="22"/>
    </location>
</feature>
<accession>A0A0P0XIQ8</accession>
<reference evidence="3" key="1">
    <citation type="journal article" date="2005" name="Nature">
        <title>The map-based sequence of the rice genome.</title>
        <authorList>
            <consortium name="International rice genome sequencing project (IRGSP)"/>
            <person name="Matsumoto T."/>
            <person name="Wu J."/>
            <person name="Kanamori H."/>
            <person name="Katayose Y."/>
            <person name="Fujisawa M."/>
            <person name="Namiki N."/>
            <person name="Mizuno H."/>
            <person name="Yamamoto K."/>
            <person name="Antonio B.A."/>
            <person name="Baba T."/>
            <person name="Sakata K."/>
            <person name="Nagamura Y."/>
            <person name="Aoki H."/>
            <person name="Arikawa K."/>
            <person name="Arita K."/>
            <person name="Bito T."/>
            <person name="Chiden Y."/>
            <person name="Fujitsuka N."/>
            <person name="Fukunaka R."/>
            <person name="Hamada M."/>
            <person name="Harada C."/>
            <person name="Hayashi A."/>
            <person name="Hijishita S."/>
            <person name="Honda M."/>
            <person name="Hosokawa S."/>
            <person name="Ichikawa Y."/>
            <person name="Idonuma A."/>
            <person name="Iijima M."/>
            <person name="Ikeda M."/>
            <person name="Ikeno M."/>
            <person name="Ito K."/>
            <person name="Ito S."/>
            <person name="Ito T."/>
            <person name="Ito Y."/>
            <person name="Ito Y."/>
            <person name="Iwabuchi A."/>
            <person name="Kamiya K."/>
            <person name="Karasawa W."/>
            <person name="Kurita K."/>
            <person name="Katagiri S."/>
            <person name="Kikuta A."/>
            <person name="Kobayashi H."/>
            <person name="Kobayashi N."/>
            <person name="Machita K."/>
            <person name="Maehara T."/>
            <person name="Masukawa M."/>
            <person name="Mizubayashi T."/>
            <person name="Mukai Y."/>
            <person name="Nagasaki H."/>
            <person name="Nagata Y."/>
            <person name="Naito S."/>
            <person name="Nakashima M."/>
            <person name="Nakama Y."/>
            <person name="Nakamichi Y."/>
            <person name="Nakamura M."/>
            <person name="Meguro A."/>
            <person name="Negishi M."/>
            <person name="Ohta I."/>
            <person name="Ohta T."/>
            <person name="Okamoto M."/>
            <person name="Ono N."/>
            <person name="Saji S."/>
            <person name="Sakaguchi M."/>
            <person name="Sakai K."/>
            <person name="Shibata M."/>
            <person name="Shimokawa T."/>
            <person name="Song J."/>
            <person name="Takazaki Y."/>
            <person name="Terasawa K."/>
            <person name="Tsugane M."/>
            <person name="Tsuji K."/>
            <person name="Ueda S."/>
            <person name="Waki K."/>
            <person name="Yamagata H."/>
            <person name="Yamamoto M."/>
            <person name="Yamamoto S."/>
            <person name="Yamane H."/>
            <person name="Yoshiki S."/>
            <person name="Yoshihara R."/>
            <person name="Yukawa K."/>
            <person name="Zhong H."/>
            <person name="Yano M."/>
            <person name="Yuan Q."/>
            <person name="Ouyang S."/>
            <person name="Liu J."/>
            <person name="Jones K.M."/>
            <person name="Gansberger K."/>
            <person name="Moffat K."/>
            <person name="Hill J."/>
            <person name="Bera J."/>
            <person name="Fadrosh D."/>
            <person name="Jin S."/>
            <person name="Johri S."/>
            <person name="Kim M."/>
            <person name="Overton L."/>
            <person name="Reardon M."/>
            <person name="Tsitrin T."/>
            <person name="Vuong H."/>
            <person name="Weaver B."/>
            <person name="Ciecko A."/>
            <person name="Tallon L."/>
            <person name="Jackson J."/>
            <person name="Pai G."/>
            <person name="Aken S.V."/>
            <person name="Utterback T."/>
            <person name="Reidmuller S."/>
            <person name="Feldblyum T."/>
            <person name="Hsiao J."/>
            <person name="Zismann V."/>
            <person name="Iobst S."/>
            <person name="de Vazeille A.R."/>
            <person name="Buell C.R."/>
            <person name="Ying K."/>
            <person name="Li Y."/>
            <person name="Lu T."/>
            <person name="Huang Y."/>
            <person name="Zhao Q."/>
            <person name="Feng Q."/>
            <person name="Zhang L."/>
            <person name="Zhu J."/>
            <person name="Weng Q."/>
            <person name="Mu J."/>
            <person name="Lu Y."/>
            <person name="Fan D."/>
            <person name="Liu Y."/>
            <person name="Guan J."/>
            <person name="Zhang Y."/>
            <person name="Yu S."/>
            <person name="Liu X."/>
            <person name="Zhang Y."/>
            <person name="Hong G."/>
            <person name="Han B."/>
            <person name="Choisne N."/>
            <person name="Demange N."/>
            <person name="Orjeda G."/>
            <person name="Samain S."/>
            <person name="Cattolico L."/>
            <person name="Pelletier E."/>
            <person name="Couloux A."/>
            <person name="Segurens B."/>
            <person name="Wincker P."/>
            <person name="D'Hont A."/>
            <person name="Scarpelli C."/>
            <person name="Weissenbach J."/>
            <person name="Salanoubat M."/>
            <person name="Quetier F."/>
            <person name="Yu Y."/>
            <person name="Kim H.R."/>
            <person name="Rambo T."/>
            <person name="Currie J."/>
            <person name="Collura K."/>
            <person name="Luo M."/>
            <person name="Yang T."/>
            <person name="Ammiraju J.S.S."/>
            <person name="Engler F."/>
            <person name="Soderlund C."/>
            <person name="Wing R.A."/>
            <person name="Palmer L.E."/>
            <person name="de la Bastide M."/>
            <person name="Spiegel L."/>
            <person name="Nascimento L."/>
            <person name="Zutavern T."/>
            <person name="O'Shaughnessy A."/>
            <person name="Dike S."/>
            <person name="Dedhia N."/>
            <person name="Preston R."/>
            <person name="Balija V."/>
            <person name="McCombie W.R."/>
            <person name="Chow T."/>
            <person name="Chen H."/>
            <person name="Chung M."/>
            <person name="Chen C."/>
            <person name="Shaw J."/>
            <person name="Wu H."/>
            <person name="Hsiao K."/>
            <person name="Chao Y."/>
            <person name="Chu M."/>
            <person name="Cheng C."/>
            <person name="Hour A."/>
            <person name="Lee P."/>
            <person name="Lin S."/>
            <person name="Lin Y."/>
            <person name="Liou J."/>
            <person name="Liu S."/>
            <person name="Hsing Y."/>
            <person name="Raghuvanshi S."/>
            <person name="Mohanty A."/>
            <person name="Bharti A.K."/>
            <person name="Gaur A."/>
            <person name="Gupta V."/>
            <person name="Kumar D."/>
            <person name="Ravi V."/>
            <person name="Vij S."/>
            <person name="Kapur A."/>
            <person name="Khurana P."/>
            <person name="Khurana P."/>
            <person name="Khurana J.P."/>
            <person name="Tyagi A.K."/>
            <person name="Gaikwad K."/>
            <person name="Singh A."/>
            <person name="Dalal V."/>
            <person name="Srivastava S."/>
            <person name="Dixit A."/>
            <person name="Pal A.K."/>
            <person name="Ghazi I.A."/>
            <person name="Yadav M."/>
            <person name="Pandit A."/>
            <person name="Bhargava A."/>
            <person name="Sureshbabu K."/>
            <person name="Batra K."/>
            <person name="Sharma T.R."/>
            <person name="Mohapatra T."/>
            <person name="Singh N.K."/>
            <person name="Messing J."/>
            <person name="Nelson A.B."/>
            <person name="Fuks G."/>
            <person name="Kavchok S."/>
            <person name="Keizer G."/>
            <person name="Linton E."/>
            <person name="Llaca V."/>
            <person name="Song R."/>
            <person name="Tanyolac B."/>
            <person name="Young S."/>
            <person name="Ho-Il K."/>
            <person name="Hahn J.H."/>
            <person name="Sangsakoo G."/>
            <person name="Vanavichit A."/>
            <person name="de Mattos Luiz.A.T."/>
            <person name="Zimmer P.D."/>
            <person name="Malone G."/>
            <person name="Dellagostin O."/>
            <person name="de Oliveira A.C."/>
            <person name="Bevan M."/>
            <person name="Bancroft I."/>
            <person name="Minx P."/>
            <person name="Cordum H."/>
            <person name="Wilson R."/>
            <person name="Cheng Z."/>
            <person name="Jin W."/>
            <person name="Jiang J."/>
            <person name="Leong S.A."/>
            <person name="Iwama H."/>
            <person name="Gojobori T."/>
            <person name="Itoh T."/>
            <person name="Niimura Y."/>
            <person name="Fujii Y."/>
            <person name="Habara T."/>
            <person name="Sakai H."/>
            <person name="Sato Y."/>
            <person name="Wilson G."/>
            <person name="Kumar K."/>
            <person name="McCouch S."/>
            <person name="Juretic N."/>
            <person name="Hoen D."/>
            <person name="Wright S."/>
            <person name="Bruskiewich R."/>
            <person name="Bureau T."/>
            <person name="Miyao A."/>
            <person name="Hirochika H."/>
            <person name="Nishikawa T."/>
            <person name="Kadowaki K."/>
            <person name="Sugiura M."/>
            <person name="Burr B."/>
            <person name="Sasaki T."/>
        </authorList>
    </citation>
    <scope>NUCLEOTIDE SEQUENCE [LARGE SCALE GENOMIC DNA]</scope>
    <source>
        <strain evidence="3">cv. Nipponbare</strain>
    </source>
</reference>
<proteinExistence type="predicted"/>
<dbReference type="PaxDb" id="39947-A0A0P0XIQ8"/>
<dbReference type="EMBL" id="AP014965">
    <property type="protein sequence ID" value="BAT06768.1"/>
    <property type="molecule type" value="Genomic_DNA"/>
</dbReference>
<reference evidence="2 3" key="3">
    <citation type="journal article" date="2013" name="Rice">
        <title>Improvement of the Oryza sativa Nipponbare reference genome using next generation sequence and optical map data.</title>
        <authorList>
            <person name="Kawahara Y."/>
            <person name="de la Bastide M."/>
            <person name="Hamilton J.P."/>
            <person name="Kanamori H."/>
            <person name="McCombie W.R."/>
            <person name="Ouyang S."/>
            <person name="Schwartz D.C."/>
            <person name="Tanaka T."/>
            <person name="Wu J."/>
            <person name="Zhou S."/>
            <person name="Childs K.L."/>
            <person name="Davidson R.M."/>
            <person name="Lin H."/>
            <person name="Quesada-Ocampo L."/>
            <person name="Vaillancourt B."/>
            <person name="Sakai H."/>
            <person name="Lee S.S."/>
            <person name="Kim J."/>
            <person name="Numa H."/>
            <person name="Itoh T."/>
            <person name="Buell C.R."/>
            <person name="Matsumoto T."/>
        </authorList>
    </citation>
    <scope>NUCLEOTIDE SEQUENCE [LARGE SCALE GENOMIC DNA]</scope>
    <source>
        <strain evidence="3">cv. Nipponbare</strain>
    </source>
</reference>